<feature type="region of interest" description="Disordered" evidence="1">
    <location>
        <begin position="220"/>
        <end position="239"/>
    </location>
</feature>
<feature type="compositionally biased region" description="Basic and acidic residues" evidence="1">
    <location>
        <begin position="65"/>
        <end position="110"/>
    </location>
</feature>
<dbReference type="Proteomes" id="UP000609323">
    <property type="component" value="Unassembled WGS sequence"/>
</dbReference>
<protein>
    <recommendedName>
        <fullName evidence="4">Phage phiEco32-like COOH-NH2 ligase-type 2</fullName>
    </recommendedName>
</protein>
<feature type="region of interest" description="Disordered" evidence="1">
    <location>
        <begin position="257"/>
        <end position="283"/>
    </location>
</feature>
<feature type="region of interest" description="Disordered" evidence="1">
    <location>
        <begin position="39"/>
        <end position="114"/>
    </location>
</feature>
<dbReference type="RefSeq" id="WP_157739400.1">
    <property type="nucleotide sequence ID" value="NZ_BMHF01000001.1"/>
</dbReference>
<feature type="compositionally biased region" description="Gly residues" evidence="1">
    <location>
        <begin position="263"/>
        <end position="272"/>
    </location>
</feature>
<keyword evidence="3" id="KW-1185">Reference proteome</keyword>
<dbReference type="InterPro" id="IPR025681">
    <property type="entry name" value="COOH-NH2_lig"/>
</dbReference>
<organism evidence="2 3">
    <name type="scientific">Paenibacillus physcomitrellae</name>
    <dbReference type="NCBI Taxonomy" id="1619311"/>
    <lineage>
        <taxon>Bacteria</taxon>
        <taxon>Bacillati</taxon>
        <taxon>Bacillota</taxon>
        <taxon>Bacilli</taxon>
        <taxon>Bacillales</taxon>
        <taxon>Paenibacillaceae</taxon>
        <taxon>Paenibacillus</taxon>
    </lineage>
</organism>
<proteinExistence type="predicted"/>
<feature type="region of interest" description="Disordered" evidence="1">
    <location>
        <begin position="1"/>
        <end position="24"/>
    </location>
</feature>
<evidence type="ECO:0000313" key="3">
    <source>
        <dbReference type="Proteomes" id="UP000609323"/>
    </source>
</evidence>
<evidence type="ECO:0000256" key="1">
    <source>
        <dbReference type="SAM" id="MobiDB-lite"/>
    </source>
</evidence>
<evidence type="ECO:0000313" key="2">
    <source>
        <dbReference type="EMBL" id="GGA24747.1"/>
    </source>
</evidence>
<name>A0ABQ1FQA3_9BACL</name>
<dbReference type="Pfam" id="PF14395">
    <property type="entry name" value="COOH-NH2_lig"/>
    <property type="match status" value="1"/>
</dbReference>
<evidence type="ECO:0008006" key="4">
    <source>
        <dbReference type="Google" id="ProtNLM"/>
    </source>
</evidence>
<comment type="caution">
    <text evidence="2">The sequence shown here is derived from an EMBL/GenBank/DDBJ whole genome shotgun (WGS) entry which is preliminary data.</text>
</comment>
<reference evidence="3" key="1">
    <citation type="journal article" date="2019" name="Int. J. Syst. Evol. Microbiol.">
        <title>The Global Catalogue of Microorganisms (GCM) 10K type strain sequencing project: providing services to taxonomists for standard genome sequencing and annotation.</title>
        <authorList>
            <consortium name="The Broad Institute Genomics Platform"/>
            <consortium name="The Broad Institute Genome Sequencing Center for Infectious Disease"/>
            <person name="Wu L."/>
            <person name="Ma J."/>
        </authorList>
    </citation>
    <scope>NUCLEOTIDE SEQUENCE [LARGE SCALE GENOMIC DNA]</scope>
    <source>
        <strain evidence="3">CGMCC 1.15044</strain>
    </source>
</reference>
<gene>
    <name evidence="2" type="ORF">GCM10010917_07020</name>
</gene>
<dbReference type="EMBL" id="BMHF01000001">
    <property type="protein sequence ID" value="GGA24747.1"/>
    <property type="molecule type" value="Genomic_DNA"/>
</dbReference>
<accession>A0ABQ1FQA3</accession>
<sequence>MGQQSNQPLHLPIQLYVGEEPESDRFARRLTTELRRLQAEARQEGRRLRQAHKPQEWSEEPLEPEAERQGLRPEKERLSWEEQPDRTEQPNRKEQLNGREQQTRRGEAHGQRPAVRQGWLAAGLKPLPEGVAPLWMNRGAAAFAARSASAAAWRLSMAGLVPAMESKRRAGYRRRFEVTVFGLRAVHVAEVSGVGAGWLGANARTAAGRIADGSAHIAAGDTDGSSGTRTAAEHTAGSRAHMTAGYIDSSSFHMAAGHTAGSSGSGSGGGRRAGVSEAESPLMEPDSPLFRRLEKMAIKALYAQGLDFAQVTLEAGDSGWEIAGITTFPDLRAYEAARAFAEAVLQMAEEWRLAAETANSLEALPSLPSNDNPFSSREAVSGRAGEDRAISSGLLLGMDPEFLLFDPAARKIIPASRFLSREGVAGCDSVWIRGRRRFPLAELRPDPAGEPEAAIRQLMGAMREAARQIGDAPLAWLAGGLPQPGLPLGGHLHFSGVLLTPQLLRALDHFLAIPAAVLEDSRSASRRPRYGCLGDFRRQSHGGFEYRTLPSFLVSPVVAKGTVALALLVASAYKSGTLPEVPPEHAAALKAFYTGDRTALRPFALQALEQAEALPSFSRYKPYIDPMFKAIRAGRTWDESVDIRKVWKLEGHSPIIRDLS</sequence>